<proteinExistence type="predicted"/>
<keyword evidence="3" id="KW-1185">Reference proteome</keyword>
<evidence type="ECO:0000313" key="2">
    <source>
        <dbReference type="EMBL" id="SEK04367.1"/>
    </source>
</evidence>
<dbReference type="PANTHER" id="PTHR36930:SF1">
    <property type="entry name" value="MOSC DOMAIN-CONTAINING PROTEIN"/>
    <property type="match status" value="1"/>
</dbReference>
<sequence>MQAEIRELFHYPVKGLSAQSLEVVDLLPGQGFPLDRAFGFARPGSGFDPQNPRPLPKSKFVVLAQEAALARLRTRYDPDEMRLMIGRSGEEVSFDIATPEGRHAASAWLAEDLGLPADMAPTLHSAGPHKFTDVSVVSPSLMNAVSLINLDSVADLAARTGQDLSPARFRANILFSGLPPFAELDWIGRILAIGSVRLEVVMRTKRCPATEVNPRTAERDIDVPALLKGQFGHSDMGVYAEVRQGGRIRRGDGLTLV</sequence>
<dbReference type="RefSeq" id="WP_092370653.1">
    <property type="nucleotide sequence ID" value="NZ_BMGV01000012.1"/>
</dbReference>
<dbReference type="GO" id="GO:0030170">
    <property type="term" value="F:pyridoxal phosphate binding"/>
    <property type="evidence" value="ECO:0007669"/>
    <property type="project" value="InterPro"/>
</dbReference>
<dbReference type="EMBL" id="FNYD01000013">
    <property type="protein sequence ID" value="SEK04367.1"/>
    <property type="molecule type" value="Genomic_DNA"/>
</dbReference>
<dbReference type="GO" id="GO:0030151">
    <property type="term" value="F:molybdenum ion binding"/>
    <property type="evidence" value="ECO:0007669"/>
    <property type="project" value="InterPro"/>
</dbReference>
<dbReference type="InterPro" id="IPR052716">
    <property type="entry name" value="MOSC_domain"/>
</dbReference>
<name>A0A1H7DU39_9RHOB</name>
<dbReference type="PROSITE" id="PS51340">
    <property type="entry name" value="MOSC"/>
    <property type="match status" value="1"/>
</dbReference>
<dbReference type="AlphaFoldDB" id="A0A1H7DU39"/>
<feature type="domain" description="MOSC" evidence="1">
    <location>
        <begin position="98"/>
        <end position="257"/>
    </location>
</feature>
<dbReference type="OrthoDB" id="581532at2"/>
<dbReference type="Pfam" id="PF03476">
    <property type="entry name" value="MOSC_N"/>
    <property type="match status" value="1"/>
</dbReference>
<dbReference type="Gene3D" id="2.40.33.20">
    <property type="entry name" value="PK beta-barrel domain-like"/>
    <property type="match status" value="1"/>
</dbReference>
<dbReference type="InterPro" id="IPR011037">
    <property type="entry name" value="Pyrv_Knase-like_insert_dom_sf"/>
</dbReference>
<gene>
    <name evidence="2" type="ORF">SAMN05444007_11331</name>
</gene>
<dbReference type="SUPFAM" id="SSF50800">
    <property type="entry name" value="PK beta-barrel domain-like"/>
    <property type="match status" value="1"/>
</dbReference>
<dbReference type="Pfam" id="PF03473">
    <property type="entry name" value="MOSC"/>
    <property type="match status" value="1"/>
</dbReference>
<dbReference type="InterPro" id="IPR005302">
    <property type="entry name" value="MoCF_Sase_C"/>
</dbReference>
<reference evidence="2 3" key="1">
    <citation type="submission" date="2016-10" db="EMBL/GenBank/DDBJ databases">
        <authorList>
            <person name="de Groot N.N."/>
        </authorList>
    </citation>
    <scope>NUCLEOTIDE SEQUENCE [LARGE SCALE GENOMIC DNA]</scope>
    <source>
        <strain evidence="2 3">DSM 29340</strain>
    </source>
</reference>
<dbReference type="STRING" id="1227549.SAMN05444007_11331"/>
<accession>A0A1H7DU39</accession>
<dbReference type="GO" id="GO:0003824">
    <property type="term" value="F:catalytic activity"/>
    <property type="evidence" value="ECO:0007669"/>
    <property type="project" value="InterPro"/>
</dbReference>
<dbReference type="PANTHER" id="PTHR36930">
    <property type="entry name" value="METAL-SULFUR CLUSTER BIOSYNTHESIS PROTEINS YUAD-RELATED"/>
    <property type="match status" value="1"/>
</dbReference>
<evidence type="ECO:0000259" key="1">
    <source>
        <dbReference type="PROSITE" id="PS51340"/>
    </source>
</evidence>
<evidence type="ECO:0000313" key="3">
    <source>
        <dbReference type="Proteomes" id="UP000199379"/>
    </source>
</evidence>
<dbReference type="Proteomes" id="UP000199379">
    <property type="component" value="Unassembled WGS sequence"/>
</dbReference>
<organism evidence="2 3">
    <name type="scientific">Cribrihabitans marinus</name>
    <dbReference type="NCBI Taxonomy" id="1227549"/>
    <lineage>
        <taxon>Bacteria</taxon>
        <taxon>Pseudomonadati</taxon>
        <taxon>Pseudomonadota</taxon>
        <taxon>Alphaproteobacteria</taxon>
        <taxon>Rhodobacterales</taxon>
        <taxon>Paracoccaceae</taxon>
        <taxon>Cribrihabitans</taxon>
    </lineage>
</organism>
<dbReference type="InterPro" id="IPR005303">
    <property type="entry name" value="MOCOS_middle"/>
</dbReference>
<protein>
    <recommendedName>
        <fullName evidence="1">MOSC domain-containing protein</fullName>
    </recommendedName>
</protein>